<dbReference type="GO" id="GO:0005737">
    <property type="term" value="C:cytoplasm"/>
    <property type="evidence" value="ECO:0007669"/>
    <property type="project" value="TreeGrafter"/>
</dbReference>
<sequence length="252" mass="27654">METLQDKGAKYHLFGDVTTEPLTKIRRIIANNVLESWTHIPHVTHHDEVDIGAIEALRHKLNIEHSADVLGVTEEAQIHFTLLPFILKATIEALKLFPAFNASLSDDGETLMLKHYYNLGIAVDTSNGLLVPVIKNVDALTLEELAIASQQLAERTRAGKLTFADTEGGSFTVTSLGPMGGTSFTPIINMPEVAILGVSREITKVVAQNGQIVIRPMLPLSLSYDHRVIDGAMATRFMVQLKQNLSQAETFC</sequence>
<dbReference type="PANTHER" id="PTHR43178">
    <property type="entry name" value="DIHYDROLIPOAMIDE ACETYLTRANSFERASE COMPONENT OF PYRUVATE DEHYDROGENASE COMPLEX"/>
    <property type="match status" value="1"/>
</dbReference>
<keyword evidence="5 7" id="KW-0012">Acyltransferase</keyword>
<dbReference type="InterPro" id="IPR001078">
    <property type="entry name" value="2-oxoacid_DH_actylTfrase"/>
</dbReference>
<dbReference type="KEGG" id="sfr:Sfri_0315"/>
<comment type="cofactor">
    <cofactor evidence="1">
        <name>(R)-lipoate</name>
        <dbReference type="ChEBI" id="CHEBI:83088"/>
    </cofactor>
</comment>
<evidence type="ECO:0000256" key="5">
    <source>
        <dbReference type="ARBA" id="ARBA00023315"/>
    </source>
</evidence>
<dbReference type="InterPro" id="IPR050743">
    <property type="entry name" value="2-oxoacid_DH_E2_comp"/>
</dbReference>
<evidence type="ECO:0000313" key="7">
    <source>
        <dbReference type="EMBL" id="ABI70178.1"/>
    </source>
</evidence>
<evidence type="ECO:0000256" key="2">
    <source>
        <dbReference type="ARBA" id="ARBA00007317"/>
    </source>
</evidence>
<dbReference type="Pfam" id="PF00198">
    <property type="entry name" value="2-oxoacid_dh"/>
    <property type="match status" value="1"/>
</dbReference>
<dbReference type="GO" id="GO:0031405">
    <property type="term" value="F:lipoic acid binding"/>
    <property type="evidence" value="ECO:0007669"/>
    <property type="project" value="TreeGrafter"/>
</dbReference>
<organism evidence="7 8">
    <name type="scientific">Shewanella frigidimarina (strain NCIMB 400)</name>
    <dbReference type="NCBI Taxonomy" id="318167"/>
    <lineage>
        <taxon>Bacteria</taxon>
        <taxon>Pseudomonadati</taxon>
        <taxon>Pseudomonadota</taxon>
        <taxon>Gammaproteobacteria</taxon>
        <taxon>Alteromonadales</taxon>
        <taxon>Shewanellaceae</taxon>
        <taxon>Shewanella</taxon>
    </lineage>
</organism>
<evidence type="ECO:0000256" key="4">
    <source>
        <dbReference type="ARBA" id="ARBA00022823"/>
    </source>
</evidence>
<dbReference type="STRING" id="318167.Sfri_0315"/>
<gene>
    <name evidence="7" type="ordered locus">Sfri_0315</name>
</gene>
<name>Q088Y7_SHEFN</name>
<comment type="similarity">
    <text evidence="2">Belongs to the 2-oxoacid dehydrogenase family.</text>
</comment>
<dbReference type="PANTHER" id="PTHR43178:SF2">
    <property type="entry name" value="DIHYDROLIPOYLLYSINE-RESIDUE ACETYLTRANSFERASE COMPONENT OF PYRUVATE DEHYDROGENASE COMPLEX"/>
    <property type="match status" value="1"/>
</dbReference>
<dbReference type="FunFam" id="3.30.559.10:FF:000007">
    <property type="entry name" value="Dihydrolipoamide acetyltransferase component of pyruvate dehydrogenase complex"/>
    <property type="match status" value="1"/>
</dbReference>
<dbReference type="GO" id="GO:0006086">
    <property type="term" value="P:pyruvate decarboxylation to acetyl-CoA"/>
    <property type="evidence" value="ECO:0007669"/>
    <property type="project" value="TreeGrafter"/>
</dbReference>
<dbReference type="Proteomes" id="UP000000684">
    <property type="component" value="Chromosome"/>
</dbReference>
<keyword evidence="4" id="KW-0450">Lipoyl</keyword>
<dbReference type="EMBL" id="CP000447">
    <property type="protein sequence ID" value="ABI70178.1"/>
    <property type="molecule type" value="Genomic_DNA"/>
</dbReference>
<keyword evidence="8" id="KW-1185">Reference proteome</keyword>
<dbReference type="GO" id="GO:0016407">
    <property type="term" value="F:acetyltransferase activity"/>
    <property type="evidence" value="ECO:0007669"/>
    <property type="project" value="TreeGrafter"/>
</dbReference>
<dbReference type="InterPro" id="IPR023213">
    <property type="entry name" value="CAT-like_dom_sf"/>
</dbReference>
<dbReference type="OrthoDB" id="9805770at2"/>
<evidence type="ECO:0000259" key="6">
    <source>
        <dbReference type="Pfam" id="PF00198"/>
    </source>
</evidence>
<dbReference type="GeneID" id="41835684"/>
<dbReference type="Gene3D" id="3.30.559.10">
    <property type="entry name" value="Chloramphenicol acetyltransferase-like domain"/>
    <property type="match status" value="1"/>
</dbReference>
<dbReference type="HOGENOM" id="CLU_016733_2_1_6"/>
<protein>
    <submittedName>
        <fullName evidence="7">Dihydrolipoyllysine-residue succinyltransferase</fullName>
        <ecNumber evidence="7">2.3.1.61</ecNumber>
    </submittedName>
</protein>
<dbReference type="RefSeq" id="WP_011635805.1">
    <property type="nucleotide sequence ID" value="NC_008345.1"/>
</dbReference>
<dbReference type="EC" id="2.3.1.61" evidence="7"/>
<dbReference type="eggNOG" id="COG0508">
    <property type="taxonomic scope" value="Bacteria"/>
</dbReference>
<evidence type="ECO:0000313" key="8">
    <source>
        <dbReference type="Proteomes" id="UP000000684"/>
    </source>
</evidence>
<evidence type="ECO:0000256" key="1">
    <source>
        <dbReference type="ARBA" id="ARBA00001938"/>
    </source>
</evidence>
<accession>Q088Y7</accession>
<dbReference type="GO" id="GO:0004149">
    <property type="term" value="F:dihydrolipoyllysine-residue succinyltransferase activity"/>
    <property type="evidence" value="ECO:0007669"/>
    <property type="project" value="UniProtKB-EC"/>
</dbReference>
<keyword evidence="3 7" id="KW-0808">Transferase</keyword>
<dbReference type="AlphaFoldDB" id="Q088Y7"/>
<proteinExistence type="inferred from homology"/>
<evidence type="ECO:0000256" key="3">
    <source>
        <dbReference type="ARBA" id="ARBA00022679"/>
    </source>
</evidence>
<dbReference type="SUPFAM" id="SSF52777">
    <property type="entry name" value="CoA-dependent acyltransferases"/>
    <property type="match status" value="1"/>
</dbReference>
<feature type="domain" description="2-oxoacid dehydrogenase acyltransferase catalytic" evidence="6">
    <location>
        <begin position="16"/>
        <end position="250"/>
    </location>
</feature>
<reference evidence="7 8" key="1">
    <citation type="submission" date="2006-08" db="EMBL/GenBank/DDBJ databases">
        <title>Complete sequence of Shewanella frigidimarina NCIMB 400.</title>
        <authorList>
            <consortium name="US DOE Joint Genome Institute"/>
            <person name="Copeland A."/>
            <person name="Lucas S."/>
            <person name="Lapidus A."/>
            <person name="Barry K."/>
            <person name="Detter J.C."/>
            <person name="Glavina del Rio T."/>
            <person name="Hammon N."/>
            <person name="Israni S."/>
            <person name="Dalin E."/>
            <person name="Tice H."/>
            <person name="Pitluck S."/>
            <person name="Fredrickson J.K."/>
            <person name="Kolker E."/>
            <person name="McCuel L.A."/>
            <person name="DiChristina T."/>
            <person name="Nealson K.H."/>
            <person name="Newman D."/>
            <person name="Tiedje J.M."/>
            <person name="Zhou J."/>
            <person name="Romine M.F."/>
            <person name="Culley D.E."/>
            <person name="Serres M."/>
            <person name="Chertkov O."/>
            <person name="Brettin T."/>
            <person name="Bruce D."/>
            <person name="Han C."/>
            <person name="Tapia R."/>
            <person name="Gilna P."/>
            <person name="Schmutz J."/>
            <person name="Larimer F."/>
            <person name="Land M."/>
            <person name="Hauser L."/>
            <person name="Kyrpides N."/>
            <person name="Mikhailova N."/>
            <person name="Richardson P."/>
        </authorList>
    </citation>
    <scope>NUCLEOTIDE SEQUENCE [LARGE SCALE GENOMIC DNA]</scope>
    <source>
        <strain evidence="7 8">NCIMB 400</strain>
    </source>
</reference>